<organism evidence="2 3">
    <name type="scientific">Bimuria novae-zelandiae CBS 107.79</name>
    <dbReference type="NCBI Taxonomy" id="1447943"/>
    <lineage>
        <taxon>Eukaryota</taxon>
        <taxon>Fungi</taxon>
        <taxon>Dikarya</taxon>
        <taxon>Ascomycota</taxon>
        <taxon>Pezizomycotina</taxon>
        <taxon>Dothideomycetes</taxon>
        <taxon>Pleosporomycetidae</taxon>
        <taxon>Pleosporales</taxon>
        <taxon>Massarineae</taxon>
        <taxon>Didymosphaeriaceae</taxon>
        <taxon>Bimuria</taxon>
    </lineage>
</organism>
<protein>
    <submittedName>
        <fullName evidence="2">Uncharacterized protein</fullName>
    </submittedName>
</protein>
<gene>
    <name evidence="2" type="ORF">BU23DRAFT_564502</name>
</gene>
<dbReference type="AlphaFoldDB" id="A0A6A5VLX5"/>
<evidence type="ECO:0000313" key="3">
    <source>
        <dbReference type="Proteomes" id="UP000800036"/>
    </source>
</evidence>
<dbReference type="Proteomes" id="UP000800036">
    <property type="component" value="Unassembled WGS sequence"/>
</dbReference>
<feature type="region of interest" description="Disordered" evidence="1">
    <location>
        <begin position="1"/>
        <end position="23"/>
    </location>
</feature>
<evidence type="ECO:0000256" key="1">
    <source>
        <dbReference type="SAM" id="MobiDB-lite"/>
    </source>
</evidence>
<evidence type="ECO:0000313" key="2">
    <source>
        <dbReference type="EMBL" id="KAF1978261.1"/>
    </source>
</evidence>
<keyword evidence="3" id="KW-1185">Reference proteome</keyword>
<sequence length="137" mass="15184">MATMEKCPAVEHSARSRLSKRKTRRHTCETRRHIRRWTATCCAAGCMVAFDLCRSRLYNIENGNAKMVHAEMGEDAAAARFWRRPVCADGHAVRGADYGVVNLVRQSALPSDEREQSYAAKFVACGGPDLTADDPAL</sequence>
<dbReference type="EMBL" id="ML976661">
    <property type="protein sequence ID" value="KAF1978261.1"/>
    <property type="molecule type" value="Genomic_DNA"/>
</dbReference>
<accession>A0A6A5VLX5</accession>
<proteinExistence type="predicted"/>
<reference evidence="2" key="1">
    <citation type="journal article" date="2020" name="Stud. Mycol.">
        <title>101 Dothideomycetes genomes: a test case for predicting lifestyles and emergence of pathogens.</title>
        <authorList>
            <person name="Haridas S."/>
            <person name="Albert R."/>
            <person name="Binder M."/>
            <person name="Bloem J."/>
            <person name="Labutti K."/>
            <person name="Salamov A."/>
            <person name="Andreopoulos B."/>
            <person name="Baker S."/>
            <person name="Barry K."/>
            <person name="Bills G."/>
            <person name="Bluhm B."/>
            <person name="Cannon C."/>
            <person name="Castanera R."/>
            <person name="Culley D."/>
            <person name="Daum C."/>
            <person name="Ezra D."/>
            <person name="Gonzalez J."/>
            <person name="Henrissat B."/>
            <person name="Kuo A."/>
            <person name="Liang C."/>
            <person name="Lipzen A."/>
            <person name="Lutzoni F."/>
            <person name="Magnuson J."/>
            <person name="Mondo S."/>
            <person name="Nolan M."/>
            <person name="Ohm R."/>
            <person name="Pangilinan J."/>
            <person name="Park H.-J."/>
            <person name="Ramirez L."/>
            <person name="Alfaro M."/>
            <person name="Sun H."/>
            <person name="Tritt A."/>
            <person name="Yoshinaga Y."/>
            <person name="Zwiers L.-H."/>
            <person name="Turgeon B."/>
            <person name="Goodwin S."/>
            <person name="Spatafora J."/>
            <person name="Crous P."/>
            <person name="Grigoriev I."/>
        </authorList>
    </citation>
    <scope>NUCLEOTIDE SEQUENCE</scope>
    <source>
        <strain evidence="2">CBS 107.79</strain>
    </source>
</reference>
<name>A0A6A5VLX5_9PLEO</name>